<gene>
    <name evidence="1" type="ORF">C9381_09115</name>
</gene>
<name>A0AAN1NQA5_9GAMM</name>
<reference evidence="1 2" key="1">
    <citation type="journal article" date="2018" name="Int J Genomics">
        <title>Comparative Genomics Analysis of Plasmid pPV989-94 from a Clinical Isolate of Pantoea vagans PV989.</title>
        <authorList>
            <person name="Xu L."/>
            <person name="Yin M."/>
            <person name="Zhu T."/>
            <person name="Lu J."/>
            <person name="Bao Q."/>
        </authorList>
    </citation>
    <scope>NUCLEOTIDE SEQUENCE [LARGE SCALE GENOMIC DNA]</scope>
    <source>
        <strain evidence="1 2">PV989</strain>
    </source>
</reference>
<organism evidence="1 2">
    <name type="scientific">Pantoea vagans</name>
    <dbReference type="NCBI Taxonomy" id="470934"/>
    <lineage>
        <taxon>Bacteria</taxon>
        <taxon>Pseudomonadati</taxon>
        <taxon>Pseudomonadota</taxon>
        <taxon>Gammaproteobacteria</taxon>
        <taxon>Enterobacterales</taxon>
        <taxon>Erwiniaceae</taxon>
        <taxon>Pantoea</taxon>
    </lineage>
</organism>
<dbReference type="RefSeq" id="WP_107319495.1">
    <property type="nucleotide sequence ID" value="NZ_CP028349.1"/>
</dbReference>
<protein>
    <recommendedName>
        <fullName evidence="3">Phage protein</fullName>
    </recommendedName>
</protein>
<proteinExistence type="predicted"/>
<evidence type="ECO:0008006" key="3">
    <source>
        <dbReference type="Google" id="ProtNLM"/>
    </source>
</evidence>
<dbReference type="Proteomes" id="UP000241538">
    <property type="component" value="Chromosome"/>
</dbReference>
<dbReference type="EMBL" id="CP028349">
    <property type="protein sequence ID" value="AVV37334.1"/>
    <property type="molecule type" value="Genomic_DNA"/>
</dbReference>
<accession>A0AAN1NQA5</accession>
<evidence type="ECO:0000313" key="1">
    <source>
        <dbReference type="EMBL" id="AVV37334.1"/>
    </source>
</evidence>
<evidence type="ECO:0000313" key="2">
    <source>
        <dbReference type="Proteomes" id="UP000241538"/>
    </source>
</evidence>
<sequence length="93" mass="10613">MSDFTVRVVLHGANGEDYQSLHDLMEAKGYSREITSDDGTVFILPDAEYNTSKDLTVEEVRNEVHGMAAQVKRHYHVLVTQATSRAWYLQLKK</sequence>
<dbReference type="AlphaFoldDB" id="A0AAN1NQA5"/>